<evidence type="ECO:0000313" key="2">
    <source>
        <dbReference type="EMBL" id="KAK0744730.1"/>
    </source>
</evidence>
<proteinExistence type="predicted"/>
<dbReference type="AlphaFoldDB" id="A0AA40ESK6"/>
<dbReference type="EMBL" id="JAUKTV010000002">
    <property type="protein sequence ID" value="KAK0744730.1"/>
    <property type="molecule type" value="Genomic_DNA"/>
</dbReference>
<name>A0AA40ESK6_9PEZI</name>
<reference evidence="2" key="1">
    <citation type="submission" date="2023-06" db="EMBL/GenBank/DDBJ databases">
        <title>Genome-scale phylogeny and comparative genomics of the fungal order Sordariales.</title>
        <authorList>
            <consortium name="Lawrence Berkeley National Laboratory"/>
            <person name="Hensen N."/>
            <person name="Bonometti L."/>
            <person name="Westerberg I."/>
            <person name="Brannstrom I.O."/>
            <person name="Guillou S."/>
            <person name="Cros-Aarteil S."/>
            <person name="Calhoun S."/>
            <person name="Haridas S."/>
            <person name="Kuo A."/>
            <person name="Mondo S."/>
            <person name="Pangilinan J."/>
            <person name="Riley R."/>
            <person name="Labutti K."/>
            <person name="Andreopoulos B."/>
            <person name="Lipzen A."/>
            <person name="Chen C."/>
            <person name="Yanf M."/>
            <person name="Daum C."/>
            <person name="Ng V."/>
            <person name="Clum A."/>
            <person name="Steindorff A."/>
            <person name="Ohm R."/>
            <person name="Martin F."/>
            <person name="Silar P."/>
            <person name="Natvig D."/>
            <person name="Lalanne C."/>
            <person name="Gautier V."/>
            <person name="Ament-Velasquez S.L."/>
            <person name="Kruys A."/>
            <person name="Hutchinson M.I."/>
            <person name="Powell A.J."/>
            <person name="Barry K."/>
            <person name="Miller A.N."/>
            <person name="Grigoriev I.V."/>
            <person name="Debuchy R."/>
            <person name="Gladieux P."/>
            <person name="Thoren M.H."/>
            <person name="Johannesson H."/>
        </authorList>
    </citation>
    <scope>NUCLEOTIDE SEQUENCE</scope>
    <source>
        <strain evidence="2">CBS 540.89</strain>
    </source>
</reference>
<sequence>MQAGRAKSSNVFCGFYTYLIYSLVIIYFRCSMWHHLPYPTLPYPVRMWPAAFRVHCCTGNMNLVMTSTVFAVFPWTSVDLGAARWLVR</sequence>
<keyword evidence="3" id="KW-1185">Reference proteome</keyword>
<accession>A0AA40ESK6</accession>
<keyword evidence="1" id="KW-1133">Transmembrane helix</keyword>
<gene>
    <name evidence="2" type="ORF">B0T21DRAFT_358256</name>
</gene>
<evidence type="ECO:0000313" key="3">
    <source>
        <dbReference type="Proteomes" id="UP001172159"/>
    </source>
</evidence>
<keyword evidence="1" id="KW-0472">Membrane</keyword>
<keyword evidence="1" id="KW-0812">Transmembrane</keyword>
<organism evidence="2 3">
    <name type="scientific">Apiosordaria backusii</name>
    <dbReference type="NCBI Taxonomy" id="314023"/>
    <lineage>
        <taxon>Eukaryota</taxon>
        <taxon>Fungi</taxon>
        <taxon>Dikarya</taxon>
        <taxon>Ascomycota</taxon>
        <taxon>Pezizomycotina</taxon>
        <taxon>Sordariomycetes</taxon>
        <taxon>Sordariomycetidae</taxon>
        <taxon>Sordariales</taxon>
        <taxon>Lasiosphaeriaceae</taxon>
        <taxon>Apiosordaria</taxon>
    </lineage>
</organism>
<comment type="caution">
    <text evidence="2">The sequence shown here is derived from an EMBL/GenBank/DDBJ whole genome shotgun (WGS) entry which is preliminary data.</text>
</comment>
<dbReference type="Proteomes" id="UP001172159">
    <property type="component" value="Unassembled WGS sequence"/>
</dbReference>
<evidence type="ECO:0000256" key="1">
    <source>
        <dbReference type="SAM" id="Phobius"/>
    </source>
</evidence>
<protein>
    <submittedName>
        <fullName evidence="2">Uncharacterized protein</fullName>
    </submittedName>
</protein>
<feature type="transmembrane region" description="Helical" evidence="1">
    <location>
        <begin position="12"/>
        <end position="34"/>
    </location>
</feature>